<feature type="compositionally biased region" description="Basic and acidic residues" evidence="2">
    <location>
        <begin position="523"/>
        <end position="534"/>
    </location>
</feature>
<feature type="compositionally biased region" description="Basic residues" evidence="2">
    <location>
        <begin position="946"/>
        <end position="955"/>
    </location>
</feature>
<evidence type="ECO:0000256" key="2">
    <source>
        <dbReference type="SAM" id="MobiDB-lite"/>
    </source>
</evidence>
<feature type="compositionally biased region" description="Acidic residues" evidence="2">
    <location>
        <begin position="998"/>
        <end position="1013"/>
    </location>
</feature>
<feature type="compositionally biased region" description="Pro residues" evidence="2">
    <location>
        <begin position="248"/>
        <end position="257"/>
    </location>
</feature>
<feature type="region of interest" description="Disordered" evidence="2">
    <location>
        <begin position="248"/>
        <end position="275"/>
    </location>
</feature>
<feature type="compositionally biased region" description="Acidic residues" evidence="2">
    <location>
        <begin position="331"/>
        <end position="342"/>
    </location>
</feature>
<evidence type="ECO:0000313" key="4">
    <source>
        <dbReference type="EMBL" id="KAK4174033.1"/>
    </source>
</evidence>
<name>A0AAN6W292_9PEZI</name>
<gene>
    <name evidence="4" type="ORF">QBC36DRAFT_334580</name>
</gene>
<organism evidence="4 5">
    <name type="scientific">Triangularia setosa</name>
    <dbReference type="NCBI Taxonomy" id="2587417"/>
    <lineage>
        <taxon>Eukaryota</taxon>
        <taxon>Fungi</taxon>
        <taxon>Dikarya</taxon>
        <taxon>Ascomycota</taxon>
        <taxon>Pezizomycotina</taxon>
        <taxon>Sordariomycetes</taxon>
        <taxon>Sordariomycetidae</taxon>
        <taxon>Sordariales</taxon>
        <taxon>Podosporaceae</taxon>
        <taxon>Triangularia</taxon>
    </lineage>
</organism>
<feature type="domain" description="F-box" evidence="3">
    <location>
        <begin position="20"/>
        <end position="65"/>
    </location>
</feature>
<dbReference type="SUPFAM" id="SSF81383">
    <property type="entry name" value="F-box domain"/>
    <property type="match status" value="1"/>
</dbReference>
<evidence type="ECO:0000313" key="5">
    <source>
        <dbReference type="Proteomes" id="UP001302321"/>
    </source>
</evidence>
<keyword evidence="5" id="KW-1185">Reference proteome</keyword>
<comment type="caution">
    <text evidence="4">The sequence shown here is derived from an EMBL/GenBank/DDBJ whole genome shotgun (WGS) entry which is preliminary data.</text>
</comment>
<feature type="region of interest" description="Disordered" evidence="2">
    <location>
        <begin position="322"/>
        <end position="360"/>
    </location>
</feature>
<feature type="region of interest" description="Disordered" evidence="2">
    <location>
        <begin position="393"/>
        <end position="416"/>
    </location>
</feature>
<reference evidence="4" key="1">
    <citation type="journal article" date="2023" name="Mol. Phylogenet. Evol.">
        <title>Genome-scale phylogeny and comparative genomics of the fungal order Sordariales.</title>
        <authorList>
            <person name="Hensen N."/>
            <person name="Bonometti L."/>
            <person name="Westerberg I."/>
            <person name="Brannstrom I.O."/>
            <person name="Guillou S."/>
            <person name="Cros-Aarteil S."/>
            <person name="Calhoun S."/>
            <person name="Haridas S."/>
            <person name="Kuo A."/>
            <person name="Mondo S."/>
            <person name="Pangilinan J."/>
            <person name="Riley R."/>
            <person name="LaButti K."/>
            <person name="Andreopoulos B."/>
            <person name="Lipzen A."/>
            <person name="Chen C."/>
            <person name="Yan M."/>
            <person name="Daum C."/>
            <person name="Ng V."/>
            <person name="Clum A."/>
            <person name="Steindorff A."/>
            <person name="Ohm R.A."/>
            <person name="Martin F."/>
            <person name="Silar P."/>
            <person name="Natvig D.O."/>
            <person name="Lalanne C."/>
            <person name="Gautier V."/>
            <person name="Ament-Velasquez S.L."/>
            <person name="Kruys A."/>
            <person name="Hutchinson M.I."/>
            <person name="Powell A.J."/>
            <person name="Barry K."/>
            <person name="Miller A.N."/>
            <person name="Grigoriev I.V."/>
            <person name="Debuchy R."/>
            <person name="Gladieux P."/>
            <person name="Hiltunen Thoren M."/>
            <person name="Johannesson H."/>
        </authorList>
    </citation>
    <scope>NUCLEOTIDE SEQUENCE</scope>
    <source>
        <strain evidence="4">CBS 892.96</strain>
    </source>
</reference>
<dbReference type="AlphaFoldDB" id="A0AAN6W292"/>
<reference evidence="4" key="2">
    <citation type="submission" date="2023-05" db="EMBL/GenBank/DDBJ databases">
        <authorList>
            <consortium name="Lawrence Berkeley National Laboratory"/>
            <person name="Steindorff A."/>
            <person name="Hensen N."/>
            <person name="Bonometti L."/>
            <person name="Westerberg I."/>
            <person name="Brannstrom I.O."/>
            <person name="Guillou S."/>
            <person name="Cros-Aarteil S."/>
            <person name="Calhoun S."/>
            <person name="Haridas S."/>
            <person name="Kuo A."/>
            <person name="Mondo S."/>
            <person name="Pangilinan J."/>
            <person name="Riley R."/>
            <person name="Labutti K."/>
            <person name="Andreopoulos B."/>
            <person name="Lipzen A."/>
            <person name="Chen C."/>
            <person name="Yanf M."/>
            <person name="Daum C."/>
            <person name="Ng V."/>
            <person name="Clum A."/>
            <person name="Ohm R."/>
            <person name="Martin F."/>
            <person name="Silar P."/>
            <person name="Natvig D."/>
            <person name="Lalanne C."/>
            <person name="Gautier V."/>
            <person name="Ament-Velasquez S.L."/>
            <person name="Kruys A."/>
            <person name="Hutchinson M.I."/>
            <person name="Powell A.J."/>
            <person name="Barry K."/>
            <person name="Miller A.N."/>
            <person name="Grigoriev I.V."/>
            <person name="Debuchy R."/>
            <person name="Gladieux P."/>
            <person name="Thoren M.H."/>
            <person name="Johannesson H."/>
        </authorList>
    </citation>
    <scope>NUCLEOTIDE SEQUENCE</scope>
    <source>
        <strain evidence="4">CBS 892.96</strain>
    </source>
</reference>
<feature type="region of interest" description="Disordered" evidence="2">
    <location>
        <begin position="931"/>
        <end position="1019"/>
    </location>
</feature>
<feature type="compositionally biased region" description="Pro residues" evidence="2">
    <location>
        <begin position="209"/>
        <end position="230"/>
    </location>
</feature>
<feature type="region of interest" description="Disordered" evidence="2">
    <location>
        <begin position="467"/>
        <end position="562"/>
    </location>
</feature>
<dbReference type="Pfam" id="PF00646">
    <property type="entry name" value="F-box"/>
    <property type="match status" value="1"/>
</dbReference>
<dbReference type="Proteomes" id="UP001302321">
    <property type="component" value="Unassembled WGS sequence"/>
</dbReference>
<feature type="region of interest" description="Disordered" evidence="2">
    <location>
        <begin position="203"/>
        <end position="230"/>
    </location>
</feature>
<sequence>MASSPGIPDGPPRPATEEPSLCFMTLPNEVQKEIVRHCSQADLICFALVSRHCRELAAAQLYRNFHIVFPDEDDPEYDSPIDGLAGGLDTFVTSDYNYAQHLRDLSLDTLSAGHKAETAYKAYLANLSCGKFMNTLLLLTLRKARALERFRWNIRVELSRALYKELHGIKTLAHLHIRLQEGPSIYETPPPLPYNAATSTSASLGITNVPPPPPISSLPPPPPPPFSTMPPPPSGFYVPVTVTVSAPPPPPPALPKAPRPKAIRKTPLSKEPPTLSGFSKLKSLAVLDIDSLDMVTEIKSCVRNSSATLSKLKLSFSDKLASQARKPAPETDPDDSDVDDDFQAAPVASGSSMANDMSGPARAFRAMEERKAQESVLGRILDVEVYLVKKAPKKPKDKGKEKEKETKAESGAENGTSQFVQALKTVMTRIVKELNDNSDPSEVRATQKNILETFEAAAMKYIEDTKSKMAEKSNKPSTNGGSSSSSSSSKTDVPAAAEGSGASSAEQTSTESTGLFGEGTTSKSKDMQKDKDVTPEDIDIEAPEETLQLDGTDGPAKDNTSSKEFAITPSASTTSLVTSSTSGSAVSADANKAMANLAAQKANFKTLGEKVDIFETQAKELTKDIERMRASDTPVDVSRVAEAEKQMYTISQSIADIHRELTTVEAEINDAEKQIPRPSLSTPPAVDSIALKNQQMNDYLRTTRGLALQTLAIYLIPVKASVLYRAIDLRVLRRLTLLNVGPQAPIWAQMAKLNKEAPLPLRKIFTDNVTPAFLTFVHELEEVEELFMLERDFKYKPEPFAPRTPTTIDQIRRLVLKKHMPTLKYLMIKNLADPSWDLNEKTVLLLCKKGRTLEELAVSMSIRTMHTFMQRLAGLVSLRALHIAQLRNEDTCVWVMRETKKFLIDNLSHHPNLKLEWISIDDDDRVERLIRARDLPKRGRDNKQQKEKKKKKKKKQEGGAVGLGSTSSGLILPSIETEGSGSSSAWMDAIGGNGSSDDGSEDSDEEEDGEEDDERFRASKIETVGDMRFYDVYGVRIFEKEVVSGRL</sequence>
<evidence type="ECO:0000256" key="1">
    <source>
        <dbReference type="SAM" id="Coils"/>
    </source>
</evidence>
<dbReference type="InterPro" id="IPR001810">
    <property type="entry name" value="F-box_dom"/>
</dbReference>
<proteinExistence type="predicted"/>
<feature type="compositionally biased region" description="Low complexity" evidence="2">
    <location>
        <begin position="475"/>
        <end position="514"/>
    </location>
</feature>
<accession>A0AAN6W292</accession>
<feature type="compositionally biased region" description="Basic and acidic residues" evidence="2">
    <location>
        <begin position="398"/>
        <end position="410"/>
    </location>
</feature>
<protein>
    <recommendedName>
        <fullName evidence="3">F-box domain-containing protein</fullName>
    </recommendedName>
</protein>
<dbReference type="EMBL" id="MU866305">
    <property type="protein sequence ID" value="KAK4174033.1"/>
    <property type="molecule type" value="Genomic_DNA"/>
</dbReference>
<feature type="compositionally biased region" description="Acidic residues" evidence="2">
    <location>
        <begin position="535"/>
        <end position="544"/>
    </location>
</feature>
<feature type="coiled-coil region" evidence="1">
    <location>
        <begin position="611"/>
        <end position="674"/>
    </location>
</feature>
<evidence type="ECO:0000259" key="3">
    <source>
        <dbReference type="PROSITE" id="PS50181"/>
    </source>
</evidence>
<dbReference type="PROSITE" id="PS50181">
    <property type="entry name" value="FBOX"/>
    <property type="match status" value="1"/>
</dbReference>
<feature type="compositionally biased region" description="Basic and acidic residues" evidence="2">
    <location>
        <begin position="931"/>
        <end position="945"/>
    </location>
</feature>
<dbReference type="InterPro" id="IPR036047">
    <property type="entry name" value="F-box-like_dom_sf"/>
</dbReference>
<keyword evidence="1" id="KW-0175">Coiled coil</keyword>